<reference evidence="2" key="1">
    <citation type="journal article" date="2023" name="Insect Mol. Biol.">
        <title>Genome sequencing provides insights into the evolution of gene families encoding plant cell wall-degrading enzymes in longhorned beetles.</title>
        <authorList>
            <person name="Shin N.R."/>
            <person name="Okamura Y."/>
            <person name="Kirsch R."/>
            <person name="Pauchet Y."/>
        </authorList>
    </citation>
    <scope>NUCLEOTIDE SEQUENCE</scope>
    <source>
        <strain evidence="2">MMC_N1</strain>
    </source>
</reference>
<keyword evidence="1" id="KW-1133">Transmembrane helix</keyword>
<name>A0ABQ9IQF4_9CUCU</name>
<keyword evidence="1" id="KW-0812">Transmembrane</keyword>
<evidence type="ECO:0000313" key="3">
    <source>
        <dbReference type="Proteomes" id="UP001162164"/>
    </source>
</evidence>
<dbReference type="InterPro" id="IPR036116">
    <property type="entry name" value="FN3_sf"/>
</dbReference>
<protein>
    <recommendedName>
        <fullName evidence="4">Fibronectin type-III domain-containing protein</fullName>
    </recommendedName>
</protein>
<proteinExistence type="predicted"/>
<evidence type="ECO:0008006" key="4">
    <source>
        <dbReference type="Google" id="ProtNLM"/>
    </source>
</evidence>
<dbReference type="PANTHER" id="PTHR23278:SF31">
    <property type="entry name" value="SIDESTEP II, ISOFORM A"/>
    <property type="match status" value="1"/>
</dbReference>
<feature type="transmembrane region" description="Helical" evidence="1">
    <location>
        <begin position="243"/>
        <end position="265"/>
    </location>
</feature>
<evidence type="ECO:0000313" key="2">
    <source>
        <dbReference type="EMBL" id="KAJ8951992.1"/>
    </source>
</evidence>
<dbReference type="PANTHER" id="PTHR23278">
    <property type="entry name" value="SIDESTEP PROTEIN"/>
    <property type="match status" value="1"/>
</dbReference>
<keyword evidence="1" id="KW-0472">Membrane</keyword>
<dbReference type="SUPFAM" id="SSF49265">
    <property type="entry name" value="Fibronectin type III"/>
    <property type="match status" value="1"/>
</dbReference>
<accession>A0ABQ9IQF4</accession>
<sequence length="421" mass="46075">MQSKSWSYGYLAACAQISLAVATLTVAAISGQVRGVPLKTMCSFGRAAMATSGRELLSLLYSSKTVNIVGRAKTLISLCYLHKDIKVLAQILNNFQNALLSVCPSARLSVCPSVRLSVCLSIRLSVRLSGNCVFADTRKPFSVKNCTLINQTSNSVDVLCMPSFDGGLQQNFILELYASDSAIPRLNMTSVHPYFVLDHLEPDVSFRIVVFAVNSKGRSTGTTLEGVIFKDPDKRPGQVSITLSPILSILIGIASTLILVIVICIRVRNSHTPFGSTQEQKRGVYNNITSSTKPLLRSTSPKEVDEKEPDVVPAKYETFEWNPDRLIGVIKGPHMLAVDNFANYAQVNLFGPQWIDSITTRNEQCLQSSNPTKRTDSIFPTESRPKNICLENNVITPLCTQIATDLLNGLAIKERPGDDDS</sequence>
<comment type="caution">
    <text evidence="2">The sequence shown here is derived from an EMBL/GenBank/DDBJ whole genome shotgun (WGS) entry which is preliminary data.</text>
</comment>
<dbReference type="EMBL" id="JAPWTJ010003778">
    <property type="protein sequence ID" value="KAJ8951992.1"/>
    <property type="molecule type" value="Genomic_DNA"/>
</dbReference>
<dbReference type="Proteomes" id="UP001162164">
    <property type="component" value="Unassembled WGS sequence"/>
</dbReference>
<keyword evidence="3" id="KW-1185">Reference proteome</keyword>
<dbReference type="CDD" id="cd00063">
    <property type="entry name" value="FN3"/>
    <property type="match status" value="1"/>
</dbReference>
<dbReference type="InterPro" id="IPR003961">
    <property type="entry name" value="FN3_dom"/>
</dbReference>
<evidence type="ECO:0000256" key="1">
    <source>
        <dbReference type="SAM" id="Phobius"/>
    </source>
</evidence>
<organism evidence="2 3">
    <name type="scientific">Molorchus minor</name>
    <dbReference type="NCBI Taxonomy" id="1323400"/>
    <lineage>
        <taxon>Eukaryota</taxon>
        <taxon>Metazoa</taxon>
        <taxon>Ecdysozoa</taxon>
        <taxon>Arthropoda</taxon>
        <taxon>Hexapoda</taxon>
        <taxon>Insecta</taxon>
        <taxon>Pterygota</taxon>
        <taxon>Neoptera</taxon>
        <taxon>Endopterygota</taxon>
        <taxon>Coleoptera</taxon>
        <taxon>Polyphaga</taxon>
        <taxon>Cucujiformia</taxon>
        <taxon>Chrysomeloidea</taxon>
        <taxon>Cerambycidae</taxon>
        <taxon>Lamiinae</taxon>
        <taxon>Monochamini</taxon>
        <taxon>Molorchus</taxon>
    </lineage>
</organism>
<gene>
    <name evidence="2" type="ORF">NQ317_018674</name>
</gene>